<protein>
    <submittedName>
        <fullName evidence="5">Sulfate/molybdate ABC transporter ATP-binding protein</fullName>
    </submittedName>
</protein>
<keyword evidence="6" id="KW-1185">Reference proteome</keyword>
<dbReference type="RefSeq" id="WP_077926291.1">
    <property type="nucleotide sequence ID" value="NZ_BAABKE010000006.1"/>
</dbReference>
<evidence type="ECO:0000256" key="3">
    <source>
        <dbReference type="ARBA" id="ARBA00022840"/>
    </source>
</evidence>
<dbReference type="InterPro" id="IPR003439">
    <property type="entry name" value="ABC_transporter-like_ATP-bd"/>
</dbReference>
<evidence type="ECO:0000259" key="4">
    <source>
        <dbReference type="PROSITE" id="PS50893"/>
    </source>
</evidence>
<dbReference type="SMART" id="SM00382">
    <property type="entry name" value="AAA"/>
    <property type="match status" value="1"/>
</dbReference>
<dbReference type="InterPro" id="IPR050095">
    <property type="entry name" value="ECF_ABC_transporter_ATP-bd"/>
</dbReference>
<proteinExistence type="predicted"/>
<reference evidence="6" key="1">
    <citation type="journal article" date="2019" name="Int. J. Syst. Evol. Microbiol.">
        <title>The Global Catalogue of Microorganisms (GCM) 10K type strain sequencing project: providing services to taxonomists for standard genome sequencing and annotation.</title>
        <authorList>
            <consortium name="The Broad Institute Genomics Platform"/>
            <consortium name="The Broad Institute Genome Sequencing Center for Infectious Disease"/>
            <person name="Wu L."/>
            <person name="Ma J."/>
        </authorList>
    </citation>
    <scope>NUCLEOTIDE SEQUENCE [LARGE SCALE GENOMIC DNA]</scope>
    <source>
        <strain evidence="6">JCM 18424</strain>
    </source>
</reference>
<dbReference type="InterPro" id="IPR015856">
    <property type="entry name" value="ABC_transpr_CbiO/EcfA_su"/>
</dbReference>
<dbReference type="CDD" id="cd03225">
    <property type="entry name" value="ABC_cobalt_CbiO_domain1"/>
    <property type="match status" value="1"/>
</dbReference>
<dbReference type="Proteomes" id="UP001500631">
    <property type="component" value="Unassembled WGS sequence"/>
</dbReference>
<dbReference type="Gene3D" id="3.40.50.300">
    <property type="entry name" value="P-loop containing nucleotide triphosphate hydrolases"/>
    <property type="match status" value="1"/>
</dbReference>
<keyword evidence="1" id="KW-0813">Transport</keyword>
<keyword evidence="2" id="KW-0547">Nucleotide-binding</keyword>
<dbReference type="Pfam" id="PF00005">
    <property type="entry name" value="ABC_tran"/>
    <property type="match status" value="1"/>
</dbReference>
<accession>A0ABP9MWH4</accession>
<dbReference type="InterPro" id="IPR003593">
    <property type="entry name" value="AAA+_ATPase"/>
</dbReference>
<dbReference type="SUPFAM" id="SSF52540">
    <property type="entry name" value="P-loop containing nucleoside triphosphate hydrolases"/>
    <property type="match status" value="1"/>
</dbReference>
<dbReference type="EMBL" id="BAABKE010000006">
    <property type="protein sequence ID" value="GAA5101863.1"/>
    <property type="molecule type" value="Genomic_DNA"/>
</dbReference>
<evidence type="ECO:0000313" key="5">
    <source>
        <dbReference type="EMBL" id="GAA5101863.1"/>
    </source>
</evidence>
<name>A0ABP9MWH4_9GAMM</name>
<dbReference type="PROSITE" id="PS50893">
    <property type="entry name" value="ABC_TRANSPORTER_2"/>
    <property type="match status" value="1"/>
</dbReference>
<dbReference type="GO" id="GO:0005524">
    <property type="term" value="F:ATP binding"/>
    <property type="evidence" value="ECO:0007669"/>
    <property type="project" value="UniProtKB-KW"/>
</dbReference>
<evidence type="ECO:0000256" key="2">
    <source>
        <dbReference type="ARBA" id="ARBA00022741"/>
    </source>
</evidence>
<evidence type="ECO:0000313" key="6">
    <source>
        <dbReference type="Proteomes" id="UP001500631"/>
    </source>
</evidence>
<organism evidence="5 6">
    <name type="scientific">Wohlfahrtiimonas larvae</name>
    <dbReference type="NCBI Taxonomy" id="1157986"/>
    <lineage>
        <taxon>Bacteria</taxon>
        <taxon>Pseudomonadati</taxon>
        <taxon>Pseudomonadota</taxon>
        <taxon>Gammaproteobacteria</taxon>
        <taxon>Cardiobacteriales</taxon>
        <taxon>Ignatzschineriaceae</taxon>
        <taxon>Wohlfahrtiimonas</taxon>
    </lineage>
</organism>
<sequence>MLQLNHIHFAWPNSDTECLQDIHLNIAKGEAIALVGDNGAGKSTLLKLICGLLKPTQGSITIHDQDIAKLNAGERAKLVGLLFQEPERQFFHNSVKAEIAYGLKIQKYATSEIDAKVSAIMDEFNLTHRQDDHPLDLNAAEKRMVTLASLAILNLPVLLLDEPSRDLDDDWLLILEQWLKKSQINGTTIIAISHDPKFIKRNTQKIIHLSQGRIITV</sequence>
<comment type="caution">
    <text evidence="5">The sequence shown here is derived from an EMBL/GenBank/DDBJ whole genome shotgun (WGS) entry which is preliminary data.</text>
</comment>
<evidence type="ECO:0000256" key="1">
    <source>
        <dbReference type="ARBA" id="ARBA00022448"/>
    </source>
</evidence>
<dbReference type="InterPro" id="IPR027417">
    <property type="entry name" value="P-loop_NTPase"/>
</dbReference>
<gene>
    <name evidence="5" type="ORF">GCM10023338_18410</name>
</gene>
<dbReference type="PANTHER" id="PTHR43553">
    <property type="entry name" value="HEAVY METAL TRANSPORTER"/>
    <property type="match status" value="1"/>
</dbReference>
<keyword evidence="3 5" id="KW-0067">ATP-binding</keyword>
<feature type="domain" description="ABC transporter" evidence="4">
    <location>
        <begin position="2"/>
        <end position="217"/>
    </location>
</feature>